<dbReference type="SUPFAM" id="SSF57701">
    <property type="entry name" value="Zn2/Cys6 DNA-binding domain"/>
    <property type="match status" value="1"/>
</dbReference>
<reference evidence="11" key="1">
    <citation type="journal article" date="2021" name="Open Biol.">
        <title>Shared evolutionary footprints suggest mitochondrial oxidative damage underlies multiple complex I losses in fungi.</title>
        <authorList>
            <person name="Schikora-Tamarit M.A."/>
            <person name="Marcet-Houben M."/>
            <person name="Nosek J."/>
            <person name="Gabaldon T."/>
        </authorList>
    </citation>
    <scope>NUCLEOTIDE SEQUENCE</scope>
    <source>
        <strain evidence="11">CBS2887</strain>
    </source>
</reference>
<evidence type="ECO:0000256" key="9">
    <source>
        <dbReference type="SAM" id="MobiDB-lite"/>
    </source>
</evidence>
<keyword evidence="6" id="KW-0238">DNA-binding</keyword>
<gene>
    <name evidence="11" type="ORF">WICPIJ_002524</name>
</gene>
<evidence type="ECO:0000313" key="12">
    <source>
        <dbReference type="Proteomes" id="UP000774326"/>
    </source>
</evidence>
<dbReference type="Gene3D" id="4.10.240.10">
    <property type="entry name" value="Zn(2)-C6 fungal-type DNA-binding domain"/>
    <property type="match status" value="1"/>
</dbReference>
<name>A0A9P8Q8T9_WICPI</name>
<dbReference type="GO" id="GO:0003677">
    <property type="term" value="F:DNA binding"/>
    <property type="evidence" value="ECO:0007669"/>
    <property type="project" value="UniProtKB-KW"/>
</dbReference>
<evidence type="ECO:0000256" key="6">
    <source>
        <dbReference type="ARBA" id="ARBA00023125"/>
    </source>
</evidence>
<evidence type="ECO:0000256" key="3">
    <source>
        <dbReference type="ARBA" id="ARBA00022723"/>
    </source>
</evidence>
<dbReference type="CDD" id="cd00067">
    <property type="entry name" value="GAL4"/>
    <property type="match status" value="1"/>
</dbReference>
<keyword evidence="3" id="KW-0479">Metal-binding</keyword>
<comment type="similarity">
    <text evidence="2">Belongs to the MAL13 family.</text>
</comment>
<comment type="subcellular location">
    <subcellularLocation>
        <location evidence="1">Nucleus</location>
    </subcellularLocation>
</comment>
<dbReference type="EMBL" id="JAEUBG010001377">
    <property type="protein sequence ID" value="KAH3686507.1"/>
    <property type="molecule type" value="Genomic_DNA"/>
</dbReference>
<proteinExistence type="inferred from homology"/>
<feature type="domain" description="Zn(2)-C6 fungal-type" evidence="10">
    <location>
        <begin position="18"/>
        <end position="51"/>
    </location>
</feature>
<dbReference type="AlphaFoldDB" id="A0A9P8Q8T9"/>
<dbReference type="OrthoDB" id="2740448at2759"/>
<evidence type="ECO:0000259" key="10">
    <source>
        <dbReference type="PROSITE" id="PS50048"/>
    </source>
</evidence>
<dbReference type="GO" id="GO:0005634">
    <property type="term" value="C:nucleus"/>
    <property type="evidence" value="ECO:0007669"/>
    <property type="project" value="UniProtKB-SubCell"/>
</dbReference>
<keyword evidence="7" id="KW-0804">Transcription</keyword>
<keyword evidence="5" id="KW-0805">Transcription regulation</keyword>
<comment type="caution">
    <text evidence="11">The sequence shown here is derived from an EMBL/GenBank/DDBJ whole genome shotgun (WGS) entry which is preliminary data.</text>
</comment>
<evidence type="ECO:0000313" key="11">
    <source>
        <dbReference type="EMBL" id="KAH3686507.1"/>
    </source>
</evidence>
<dbReference type="PANTHER" id="PTHR31668">
    <property type="entry name" value="GLUCOSE TRANSPORT TRANSCRIPTION REGULATOR RGT1-RELATED-RELATED"/>
    <property type="match status" value="1"/>
</dbReference>
<organism evidence="11 12">
    <name type="scientific">Wickerhamomyces pijperi</name>
    <name type="common">Yeast</name>
    <name type="synonym">Pichia pijperi</name>
    <dbReference type="NCBI Taxonomy" id="599730"/>
    <lineage>
        <taxon>Eukaryota</taxon>
        <taxon>Fungi</taxon>
        <taxon>Dikarya</taxon>
        <taxon>Ascomycota</taxon>
        <taxon>Saccharomycotina</taxon>
        <taxon>Saccharomycetes</taxon>
        <taxon>Phaffomycetales</taxon>
        <taxon>Wickerhamomycetaceae</taxon>
        <taxon>Wickerhamomyces</taxon>
    </lineage>
</organism>
<accession>A0A9P8Q8T9</accession>
<dbReference type="GO" id="GO:0008270">
    <property type="term" value="F:zinc ion binding"/>
    <property type="evidence" value="ECO:0007669"/>
    <property type="project" value="InterPro"/>
</dbReference>
<dbReference type="InterPro" id="IPR036864">
    <property type="entry name" value="Zn2-C6_fun-type_DNA-bd_sf"/>
</dbReference>
<protein>
    <recommendedName>
        <fullName evidence="10">Zn(2)-C6 fungal-type domain-containing protein</fullName>
    </recommendedName>
</protein>
<feature type="compositionally biased region" description="Acidic residues" evidence="9">
    <location>
        <begin position="595"/>
        <end position="608"/>
    </location>
</feature>
<dbReference type="GO" id="GO:0000981">
    <property type="term" value="F:DNA-binding transcription factor activity, RNA polymerase II-specific"/>
    <property type="evidence" value="ECO:0007669"/>
    <property type="project" value="InterPro"/>
</dbReference>
<dbReference type="SMART" id="SM00066">
    <property type="entry name" value="GAL4"/>
    <property type="match status" value="1"/>
</dbReference>
<dbReference type="InterPro" id="IPR001138">
    <property type="entry name" value="Zn2Cys6_DnaBD"/>
</dbReference>
<dbReference type="PANTHER" id="PTHR31668:SF18">
    <property type="entry name" value="MALTOSE FERMENTATION REGULATORY PROTEIN MAL13-RELATED"/>
    <property type="match status" value="1"/>
</dbReference>
<evidence type="ECO:0000256" key="1">
    <source>
        <dbReference type="ARBA" id="ARBA00004123"/>
    </source>
</evidence>
<dbReference type="InterPro" id="IPR050797">
    <property type="entry name" value="Carb_Metab_Trans_Reg"/>
</dbReference>
<evidence type="ECO:0000256" key="7">
    <source>
        <dbReference type="ARBA" id="ARBA00023163"/>
    </source>
</evidence>
<evidence type="ECO:0000256" key="5">
    <source>
        <dbReference type="ARBA" id="ARBA00023015"/>
    </source>
</evidence>
<sequence length="717" mass="79511">MPTTTTTTTKQKRTNSRPCDACAVRRVRCDLQSSLNYRCTNCTNHNIECTNIRVRHKSGPKKIKDKTRENIKNLVNGSANLTAGESTGTGSGLDLFSGSQLSYQMAGDLDSATSKLITLNYSVPRQPYCLNQLLPYLQIYQTWFYGIWPVLSVANLIARLSNPEDGQQQQCQLNGQIPSISIFSNSDPINLNASNAPSYALSCAVNAAIARHKVFLRSTSTIINLVNCPSPKEFADEAVRVLYLFDLRAKPCVETLLSSMFLHIYYGNCPNEEVRGLMYIREAVTIAQILKFHDPAYVLSRPSAESHRIRKIYFLLLMLERFFSLESQYFPVLLEPSIPIPNLKDEEYPEILHGFIEINRVFAATDKLFFQEISQQKTTSAGDLSAFLAQSGKPASDSATNLREFFNSQQTCMSPDSKRQWLQQLQSKLALHTAGFSQIQNDTQRVNILLSKAWFKSLAWLISSQNYLISDYSTPNTSAGDDDDDDCFNMEFPLKIANEFLASTSQSSDFAFEQNGPGVAYKLLEIANSVYTFTLVSDETNLAFDQLNTLHHMIMKFKVDMEITNPILQKITDALELRRFGANYRELSDGKLYELQEEDNNNEEDEELLTMGPATRSGSTSSSAASVASSLESVLEEMAGPANAVSTPTVSYSTTNLVNLINFPSGDPGMTPSFSPAGSSINNLLAGSAADVQLGDANGNRGLSYYLSPFLQGYNGN</sequence>
<dbReference type="PROSITE" id="PS00463">
    <property type="entry name" value="ZN2_CY6_FUNGAL_1"/>
    <property type="match status" value="1"/>
</dbReference>
<reference evidence="11" key="2">
    <citation type="submission" date="2021-01" db="EMBL/GenBank/DDBJ databases">
        <authorList>
            <person name="Schikora-Tamarit M.A."/>
        </authorList>
    </citation>
    <scope>NUCLEOTIDE SEQUENCE</scope>
    <source>
        <strain evidence="11">CBS2887</strain>
    </source>
</reference>
<dbReference type="CDD" id="cd12148">
    <property type="entry name" value="fungal_TF_MHR"/>
    <property type="match status" value="1"/>
</dbReference>
<dbReference type="PROSITE" id="PS50048">
    <property type="entry name" value="ZN2_CY6_FUNGAL_2"/>
    <property type="match status" value="1"/>
</dbReference>
<evidence type="ECO:0000256" key="2">
    <source>
        <dbReference type="ARBA" id="ARBA00009382"/>
    </source>
</evidence>
<keyword evidence="4" id="KW-0862">Zinc</keyword>
<feature type="region of interest" description="Disordered" evidence="9">
    <location>
        <begin position="594"/>
        <end position="623"/>
    </location>
</feature>
<keyword evidence="8" id="KW-0539">Nucleus</keyword>
<dbReference type="Proteomes" id="UP000774326">
    <property type="component" value="Unassembled WGS sequence"/>
</dbReference>
<evidence type="ECO:0000256" key="8">
    <source>
        <dbReference type="ARBA" id="ARBA00023242"/>
    </source>
</evidence>
<evidence type="ECO:0000256" key="4">
    <source>
        <dbReference type="ARBA" id="ARBA00022833"/>
    </source>
</evidence>
<keyword evidence="12" id="KW-1185">Reference proteome</keyword>